<dbReference type="RefSeq" id="WP_304562359.1">
    <property type="nucleotide sequence ID" value="NZ_JAUQSZ010000012.1"/>
</dbReference>
<dbReference type="InterPro" id="IPR001279">
    <property type="entry name" value="Metallo-B-lactamas"/>
</dbReference>
<organism evidence="4 5">
    <name type="scientific">Sphingomonas immobilis</name>
    <dbReference type="NCBI Taxonomy" id="3063997"/>
    <lineage>
        <taxon>Bacteria</taxon>
        <taxon>Pseudomonadati</taxon>
        <taxon>Pseudomonadota</taxon>
        <taxon>Alphaproteobacteria</taxon>
        <taxon>Sphingomonadales</taxon>
        <taxon>Sphingomonadaceae</taxon>
        <taxon>Sphingomonas</taxon>
    </lineage>
</organism>
<dbReference type="InterPro" id="IPR036866">
    <property type="entry name" value="RibonucZ/Hydroxyglut_hydro"/>
</dbReference>
<feature type="signal peptide" evidence="2">
    <location>
        <begin position="1"/>
        <end position="21"/>
    </location>
</feature>
<protein>
    <submittedName>
        <fullName evidence="4">Quinoprotein relay system zinc metallohydrolase 1</fullName>
    </submittedName>
</protein>
<dbReference type="PROSITE" id="PS51318">
    <property type="entry name" value="TAT"/>
    <property type="match status" value="1"/>
</dbReference>
<proteinExistence type="inferred from homology"/>
<dbReference type="SMART" id="SM00849">
    <property type="entry name" value="Lactamase_B"/>
    <property type="match status" value="1"/>
</dbReference>
<dbReference type="Proteomes" id="UP001176468">
    <property type="component" value="Unassembled WGS sequence"/>
</dbReference>
<dbReference type="SUPFAM" id="SSF56281">
    <property type="entry name" value="Metallo-hydrolase/oxidoreductase"/>
    <property type="match status" value="1"/>
</dbReference>
<evidence type="ECO:0000259" key="3">
    <source>
        <dbReference type="SMART" id="SM00849"/>
    </source>
</evidence>
<evidence type="ECO:0000256" key="1">
    <source>
        <dbReference type="ARBA" id="ARBA00005250"/>
    </source>
</evidence>
<name>A0ABT9A3B0_9SPHN</name>
<dbReference type="InterPro" id="IPR006311">
    <property type="entry name" value="TAT_signal"/>
</dbReference>
<dbReference type="EMBL" id="JAUQSZ010000012">
    <property type="protein sequence ID" value="MDO7843902.1"/>
    <property type="molecule type" value="Genomic_DNA"/>
</dbReference>
<dbReference type="InterPro" id="IPR050855">
    <property type="entry name" value="NDM-1-like"/>
</dbReference>
<reference evidence="4" key="1">
    <citation type="submission" date="2023-07" db="EMBL/GenBank/DDBJ databases">
        <authorList>
            <person name="Kim M.K."/>
        </authorList>
    </citation>
    <scope>NUCLEOTIDE SEQUENCE</scope>
    <source>
        <strain evidence="4">CA1-15</strain>
    </source>
</reference>
<comment type="similarity">
    <text evidence="1">Belongs to the metallo-beta-lactamase superfamily. Class-B beta-lactamase family.</text>
</comment>
<dbReference type="NCBIfam" id="TIGR04558">
    <property type="entry name" value="SoxH_rel_PQQ_1"/>
    <property type="match status" value="1"/>
</dbReference>
<feature type="chain" id="PRO_5046588189" evidence="2">
    <location>
        <begin position="22"/>
        <end position="314"/>
    </location>
</feature>
<gene>
    <name evidence="4" type="ORF">Q5H94_16330</name>
</gene>
<keyword evidence="2" id="KW-0732">Signal</keyword>
<dbReference type="Pfam" id="PF00753">
    <property type="entry name" value="Lactamase_B"/>
    <property type="match status" value="1"/>
</dbReference>
<feature type="domain" description="Metallo-beta-lactamase" evidence="3">
    <location>
        <begin position="55"/>
        <end position="235"/>
    </location>
</feature>
<sequence>MIGRRAVLAGLAGAAAAPAFAQPLAYRIMPEPVAAGLWVVRGADAPIAMANGGAIANITILATDAGTVLIDCGPSLRYGKALKAAAETLTGKPVVRVYLTHLHPDHVYGAAAFAPAVLAATPQLATLLKSEGPGFSDGMYRLLGDWMRGTEFTAPGTILSADSETFGTRRLRLLPLTGHSPADLAILDEATGTLIAGDLVFHDRAPSTPHADLAKWRAALTTLKALGHTRVVPGHGPIDPTPNAAIDQTRDWLDWVETTLRAAVAAGEDNVAAGNTPIPPRFGAMQAARYELQRSVSHLYPALEAELLPRIDTR</sequence>
<evidence type="ECO:0000313" key="5">
    <source>
        <dbReference type="Proteomes" id="UP001176468"/>
    </source>
</evidence>
<dbReference type="Gene3D" id="3.60.15.10">
    <property type="entry name" value="Ribonuclease Z/Hydroxyacylglutathione hydrolase-like"/>
    <property type="match status" value="1"/>
</dbReference>
<accession>A0ABT9A3B0</accession>
<dbReference type="InterPro" id="IPR030811">
    <property type="entry name" value="SoxH-rel_PQQ_1"/>
</dbReference>
<evidence type="ECO:0000313" key="4">
    <source>
        <dbReference type="EMBL" id="MDO7843902.1"/>
    </source>
</evidence>
<dbReference type="PANTHER" id="PTHR42951">
    <property type="entry name" value="METALLO-BETA-LACTAMASE DOMAIN-CONTAINING"/>
    <property type="match status" value="1"/>
</dbReference>
<comment type="caution">
    <text evidence="4">The sequence shown here is derived from an EMBL/GenBank/DDBJ whole genome shotgun (WGS) entry which is preliminary data.</text>
</comment>
<keyword evidence="5" id="KW-1185">Reference proteome</keyword>
<evidence type="ECO:0000256" key="2">
    <source>
        <dbReference type="SAM" id="SignalP"/>
    </source>
</evidence>
<dbReference type="PANTHER" id="PTHR42951:SF4">
    <property type="entry name" value="ACYL-COENZYME A THIOESTERASE MBLAC2"/>
    <property type="match status" value="1"/>
</dbReference>
<dbReference type="CDD" id="cd16282">
    <property type="entry name" value="metallo-hydrolase-like_MBL-fold"/>
    <property type="match status" value="1"/>
</dbReference>